<keyword evidence="7" id="KW-0695">RNA-directed DNA polymerase</keyword>
<dbReference type="Pfam" id="PF25597">
    <property type="entry name" value="SH3_retrovirus"/>
    <property type="match status" value="1"/>
</dbReference>
<name>A0A151IJ58_9HYME</name>
<sequence>YLIFDSKMKKEMWGEAICTSTYLLNRTPTSTTDCTPIEIWEHIKPDLSRLQLFGCDAYSKVLSPLKKLDERCEKYIFVGYAPVGYRLWDLGKRNIRIARDVKFEKLTKREEDEGKSKTIPFFLKETEEDEDEDERHNENQNDSRNEDQDEEFQDRIEENSDDSIYEDSISEVQEGSYLDGKKNLQLRKSHRNRKAPDKYNDYVFLTYSQAVSGSDCIK</sequence>
<evidence type="ECO:0000256" key="2">
    <source>
        <dbReference type="ARBA" id="ARBA00022723"/>
    </source>
</evidence>
<dbReference type="STRING" id="456900.A0A151IJ58"/>
<keyword evidence="4" id="KW-0378">Hydrolase</keyword>
<keyword evidence="13" id="KW-1185">Reference proteome</keyword>
<evidence type="ECO:0000256" key="8">
    <source>
        <dbReference type="ARBA" id="ARBA00022932"/>
    </source>
</evidence>
<proteinExistence type="predicted"/>
<gene>
    <name evidence="12" type="ORF">ALC62_06304</name>
</gene>
<feature type="domain" description="Retroviral polymerase SH3-like" evidence="11">
    <location>
        <begin position="55"/>
        <end position="109"/>
    </location>
</feature>
<dbReference type="Proteomes" id="UP000078542">
    <property type="component" value="Unassembled WGS sequence"/>
</dbReference>
<keyword evidence="1" id="KW-0540">Nuclease</keyword>
<keyword evidence="2" id="KW-0479">Metal-binding</keyword>
<dbReference type="GO" id="GO:0004519">
    <property type="term" value="F:endonuclease activity"/>
    <property type="evidence" value="ECO:0007669"/>
    <property type="project" value="UniProtKB-KW"/>
</dbReference>
<feature type="compositionally biased region" description="Acidic residues" evidence="10">
    <location>
        <begin position="159"/>
        <end position="169"/>
    </location>
</feature>
<evidence type="ECO:0000256" key="9">
    <source>
        <dbReference type="ARBA" id="ARBA00023172"/>
    </source>
</evidence>
<dbReference type="InterPro" id="IPR057670">
    <property type="entry name" value="SH3_retrovirus"/>
</dbReference>
<feature type="compositionally biased region" description="Basic and acidic residues" evidence="10">
    <location>
        <begin position="134"/>
        <end position="146"/>
    </location>
</feature>
<keyword evidence="5" id="KW-0460">Magnesium</keyword>
<organism evidence="12 13">
    <name type="scientific">Cyphomyrmex costatus</name>
    <dbReference type="NCBI Taxonomy" id="456900"/>
    <lineage>
        <taxon>Eukaryota</taxon>
        <taxon>Metazoa</taxon>
        <taxon>Ecdysozoa</taxon>
        <taxon>Arthropoda</taxon>
        <taxon>Hexapoda</taxon>
        <taxon>Insecta</taxon>
        <taxon>Pterygota</taxon>
        <taxon>Neoptera</taxon>
        <taxon>Endopterygota</taxon>
        <taxon>Hymenoptera</taxon>
        <taxon>Apocrita</taxon>
        <taxon>Aculeata</taxon>
        <taxon>Formicoidea</taxon>
        <taxon>Formicidae</taxon>
        <taxon>Myrmicinae</taxon>
        <taxon>Cyphomyrmex</taxon>
    </lineage>
</organism>
<evidence type="ECO:0000313" key="13">
    <source>
        <dbReference type="Proteomes" id="UP000078542"/>
    </source>
</evidence>
<keyword evidence="3" id="KW-0255">Endonuclease</keyword>
<evidence type="ECO:0000313" key="12">
    <source>
        <dbReference type="EMBL" id="KYN02905.1"/>
    </source>
</evidence>
<protein>
    <submittedName>
        <fullName evidence="12">Copia protein</fullName>
    </submittedName>
</protein>
<dbReference type="GO" id="GO:0046872">
    <property type="term" value="F:metal ion binding"/>
    <property type="evidence" value="ECO:0007669"/>
    <property type="project" value="UniProtKB-KW"/>
</dbReference>
<evidence type="ECO:0000256" key="6">
    <source>
        <dbReference type="ARBA" id="ARBA00022908"/>
    </source>
</evidence>
<dbReference type="PANTHER" id="PTHR42648:SF11">
    <property type="entry name" value="TRANSPOSON TY4-P GAG-POL POLYPROTEIN"/>
    <property type="match status" value="1"/>
</dbReference>
<dbReference type="AlphaFoldDB" id="A0A151IJ58"/>
<keyword evidence="9" id="KW-0233">DNA recombination</keyword>
<feature type="compositionally biased region" description="Basic residues" evidence="10">
    <location>
        <begin position="184"/>
        <end position="193"/>
    </location>
</feature>
<feature type="region of interest" description="Disordered" evidence="10">
    <location>
        <begin position="117"/>
        <end position="195"/>
    </location>
</feature>
<dbReference type="EMBL" id="KQ977412">
    <property type="protein sequence ID" value="KYN02905.1"/>
    <property type="molecule type" value="Genomic_DNA"/>
</dbReference>
<feature type="non-terminal residue" evidence="12">
    <location>
        <position position="1"/>
    </location>
</feature>
<dbReference type="GO" id="GO:0003887">
    <property type="term" value="F:DNA-directed DNA polymerase activity"/>
    <property type="evidence" value="ECO:0007669"/>
    <property type="project" value="UniProtKB-KW"/>
</dbReference>
<dbReference type="GO" id="GO:0015074">
    <property type="term" value="P:DNA integration"/>
    <property type="evidence" value="ECO:0007669"/>
    <property type="project" value="UniProtKB-KW"/>
</dbReference>
<evidence type="ECO:0000256" key="5">
    <source>
        <dbReference type="ARBA" id="ARBA00022842"/>
    </source>
</evidence>
<keyword evidence="6" id="KW-0229">DNA integration</keyword>
<keyword evidence="8" id="KW-0548">Nucleotidyltransferase</keyword>
<evidence type="ECO:0000256" key="1">
    <source>
        <dbReference type="ARBA" id="ARBA00022722"/>
    </source>
</evidence>
<dbReference type="GO" id="GO:0006310">
    <property type="term" value="P:DNA recombination"/>
    <property type="evidence" value="ECO:0007669"/>
    <property type="project" value="UniProtKB-KW"/>
</dbReference>
<dbReference type="PANTHER" id="PTHR42648">
    <property type="entry name" value="TRANSPOSASE, PUTATIVE-RELATED"/>
    <property type="match status" value="1"/>
</dbReference>
<keyword evidence="8" id="KW-0239">DNA-directed DNA polymerase</keyword>
<evidence type="ECO:0000256" key="3">
    <source>
        <dbReference type="ARBA" id="ARBA00022759"/>
    </source>
</evidence>
<evidence type="ECO:0000256" key="7">
    <source>
        <dbReference type="ARBA" id="ARBA00022918"/>
    </source>
</evidence>
<dbReference type="InterPro" id="IPR039537">
    <property type="entry name" value="Retrotran_Ty1/copia-like"/>
</dbReference>
<keyword evidence="8" id="KW-0808">Transferase</keyword>
<dbReference type="GO" id="GO:0003964">
    <property type="term" value="F:RNA-directed DNA polymerase activity"/>
    <property type="evidence" value="ECO:0007669"/>
    <property type="project" value="UniProtKB-KW"/>
</dbReference>
<evidence type="ECO:0000259" key="11">
    <source>
        <dbReference type="Pfam" id="PF25597"/>
    </source>
</evidence>
<dbReference type="GO" id="GO:0016787">
    <property type="term" value="F:hydrolase activity"/>
    <property type="evidence" value="ECO:0007669"/>
    <property type="project" value="UniProtKB-KW"/>
</dbReference>
<reference evidence="12 13" key="1">
    <citation type="submission" date="2016-03" db="EMBL/GenBank/DDBJ databases">
        <title>Cyphomyrmex costatus WGS genome.</title>
        <authorList>
            <person name="Nygaard S."/>
            <person name="Hu H."/>
            <person name="Boomsma J."/>
            <person name="Zhang G."/>
        </authorList>
    </citation>
    <scope>NUCLEOTIDE SEQUENCE [LARGE SCALE GENOMIC DNA]</scope>
    <source>
        <strain evidence="12">MS0001</strain>
        <tissue evidence="12">Whole body</tissue>
    </source>
</reference>
<accession>A0A151IJ58</accession>
<evidence type="ECO:0000256" key="10">
    <source>
        <dbReference type="SAM" id="MobiDB-lite"/>
    </source>
</evidence>
<evidence type="ECO:0000256" key="4">
    <source>
        <dbReference type="ARBA" id="ARBA00022801"/>
    </source>
</evidence>